<sequence>MDLIDNKEVTSTDEIIFKSKSKNLYISDIDIISKVTMYTDELEEVLAMPNTINFKNSKKYKDLMSNPDIVPVRRTKKIKYETYLEEL</sequence>
<proteinExistence type="predicted"/>
<name>A0A0U1ZYJ7_9CAUD</name>
<dbReference type="EMBL" id="KP881332">
    <property type="protein sequence ID" value="AKA61413.1"/>
    <property type="molecule type" value="Genomic_DNA"/>
</dbReference>
<evidence type="ECO:0000313" key="2">
    <source>
        <dbReference type="Proteomes" id="UP000207597"/>
    </source>
</evidence>
<dbReference type="RefSeq" id="YP_009275919.1">
    <property type="nucleotide sequence ID" value="NC_030933.1"/>
</dbReference>
<dbReference type="GeneID" id="28802375"/>
<reference evidence="1 2" key="1">
    <citation type="journal article" date="2016" name="Virus Genes">
        <title>Genomic analysis of Staphylococcus phage Stau2 isolated from medical specimen.</title>
        <authorList>
            <person name="Hsieh S.E."/>
            <person name="Tseng Y.H."/>
            <person name="Lo H.H."/>
            <person name="Chen S.T."/>
            <person name="Wu C.N."/>
        </authorList>
    </citation>
    <scope>NUCLEOTIDE SEQUENCE [LARGE SCALE GENOMIC DNA]</scope>
</reference>
<dbReference type="KEGG" id="vg:28802375"/>
<gene>
    <name evidence="1" type="ORF">Stau2_162</name>
</gene>
<protein>
    <submittedName>
        <fullName evidence="1">Uncharacterized protein</fullName>
    </submittedName>
</protein>
<evidence type="ECO:0000313" key="1">
    <source>
        <dbReference type="EMBL" id="AKA61413.1"/>
    </source>
</evidence>
<organism evidence="1 2">
    <name type="scientific">Staphylococcus phage Stau2</name>
    <dbReference type="NCBI Taxonomy" id="1200862"/>
    <lineage>
        <taxon>Viruses</taxon>
        <taxon>Duplodnaviria</taxon>
        <taxon>Heunggongvirae</taxon>
        <taxon>Uroviricota</taxon>
        <taxon>Caudoviricetes</taxon>
        <taxon>Herelleviridae</taxon>
        <taxon>Twortvirinae</taxon>
        <taxon>Silviavirus</taxon>
        <taxon>Silviavirus stau2</taxon>
    </lineage>
</organism>
<accession>A0A0U1ZYJ7</accession>
<keyword evidence="2" id="KW-1185">Reference proteome</keyword>
<dbReference type="Proteomes" id="UP000207597">
    <property type="component" value="Segment"/>
</dbReference>